<evidence type="ECO:0000313" key="1">
    <source>
        <dbReference type="EMBL" id="ACH64649.1"/>
    </source>
</evidence>
<name>B5EW20_ALIFM</name>
<accession>B5EW20</accession>
<dbReference type="KEGG" id="vfm:VFMJ11_B0077"/>
<dbReference type="HOGENOM" id="CLU_2453820_0_0_6"/>
<gene>
    <name evidence="1" type="ordered locus">VFMJ11_B0077</name>
</gene>
<geneLocation type="plasmid" evidence="1 2">
    <name>pMJ100</name>
</geneLocation>
<sequence>MRATDYSKIGQALAKHDHKNKTHSYDALYAIFIELHASEGQQTQKEVNYYAMSDAYRDTARTLSLSEESLDLTPLQVAYKKHESEALNK</sequence>
<dbReference type="Proteomes" id="UP000001857">
    <property type="component" value="Plasmid pMJ100"/>
</dbReference>
<dbReference type="EMBL" id="CP001134">
    <property type="protein sequence ID" value="ACH64649.1"/>
    <property type="molecule type" value="Genomic_DNA"/>
</dbReference>
<reference evidence="1 2" key="2">
    <citation type="journal article" date="2009" name="Nature">
        <title>A single regulatory gene is sufficient to alter bacterial host range.</title>
        <authorList>
            <person name="Mandel M.J."/>
            <person name="Wollenberg M.S."/>
            <person name="Stabb E.V."/>
            <person name="Visick K.L."/>
            <person name="Ruby E.G."/>
        </authorList>
    </citation>
    <scope>NUCLEOTIDE SEQUENCE [LARGE SCALE GENOMIC DNA]</scope>
    <source>
        <strain evidence="1 2">MJ11</strain>
        <plasmid evidence="2">Plasmid pMJ100</plasmid>
    </source>
</reference>
<keyword evidence="1" id="KW-0614">Plasmid</keyword>
<reference evidence="2" key="1">
    <citation type="submission" date="2008-08" db="EMBL/GenBank/DDBJ databases">
        <title>Complete sequence of Vibrio fischeri strain MJ11.</title>
        <authorList>
            <person name="Mandel M.J."/>
            <person name="Stabb E.V."/>
            <person name="Ruby E.G."/>
            <person name="Ferriera S."/>
            <person name="Johnson J."/>
            <person name="Kravitz S."/>
            <person name="Beeson K."/>
            <person name="Sutton G."/>
            <person name="Rogers Y.-H."/>
            <person name="Friedman R."/>
            <person name="Frazier M."/>
            <person name="Venter J.C."/>
        </authorList>
    </citation>
    <scope>NUCLEOTIDE SEQUENCE [LARGE SCALE GENOMIC DNA]</scope>
    <source>
        <strain evidence="2">MJ11</strain>
        <plasmid evidence="2">Plasmid pMJ100</plasmid>
    </source>
</reference>
<dbReference type="RefSeq" id="WP_012534432.1">
    <property type="nucleotide sequence ID" value="NC_011185.1"/>
</dbReference>
<protein>
    <submittedName>
        <fullName evidence="1">Uncharacterized protein</fullName>
    </submittedName>
</protein>
<organism evidence="1 2">
    <name type="scientific">Aliivibrio fischeri (strain MJ11)</name>
    <name type="common">Vibrio fischeri</name>
    <dbReference type="NCBI Taxonomy" id="388396"/>
    <lineage>
        <taxon>Bacteria</taxon>
        <taxon>Pseudomonadati</taxon>
        <taxon>Pseudomonadota</taxon>
        <taxon>Gammaproteobacteria</taxon>
        <taxon>Vibrionales</taxon>
        <taxon>Vibrionaceae</taxon>
        <taxon>Aliivibrio</taxon>
    </lineage>
</organism>
<evidence type="ECO:0000313" key="2">
    <source>
        <dbReference type="Proteomes" id="UP000001857"/>
    </source>
</evidence>
<proteinExistence type="predicted"/>
<dbReference type="AlphaFoldDB" id="B5EW20"/>